<gene>
    <name evidence="3" type="ORF">NKI27_12070</name>
</gene>
<proteinExistence type="predicted"/>
<name>A0ABY6MYA9_9ALTE</name>
<dbReference type="Pfam" id="PF25583">
    <property type="entry name" value="WCX"/>
    <property type="match status" value="1"/>
</dbReference>
<dbReference type="PANTHER" id="PTHR34580:SF1">
    <property type="entry name" value="PROTEIN PAFC"/>
    <property type="match status" value="1"/>
</dbReference>
<dbReference type="EMBL" id="CP100390">
    <property type="protein sequence ID" value="UZE94814.1"/>
    <property type="molecule type" value="Genomic_DNA"/>
</dbReference>
<protein>
    <submittedName>
        <fullName evidence="3">WYL domain-containing protein</fullName>
    </submittedName>
</protein>
<dbReference type="InterPro" id="IPR026881">
    <property type="entry name" value="WYL_dom"/>
</dbReference>
<keyword evidence="4" id="KW-1185">Reference proteome</keyword>
<dbReference type="InterPro" id="IPR051534">
    <property type="entry name" value="CBASS_pafABC_assoc_protein"/>
</dbReference>
<dbReference type="InterPro" id="IPR057727">
    <property type="entry name" value="WCX_dom"/>
</dbReference>
<dbReference type="RefSeq" id="WP_265046307.1">
    <property type="nucleotide sequence ID" value="NZ_CP100390.1"/>
</dbReference>
<dbReference type="PANTHER" id="PTHR34580">
    <property type="match status" value="1"/>
</dbReference>
<accession>A0ABY6MYA9</accession>
<dbReference type="Proteomes" id="UP001163739">
    <property type="component" value="Chromosome"/>
</dbReference>
<dbReference type="Pfam" id="PF13280">
    <property type="entry name" value="WYL"/>
    <property type="match status" value="1"/>
</dbReference>
<sequence length="333" mass="37920">MADSAVRQLVILTLIPRAPASITTSDIYRKVLDAGFNCGRKTTERDLDALTSFFPITTIDESSKPYRWCFDKFEMIEIPRLTPQMALTLSLINKHSQNLLPKNALDYLSPYFKQAEKELASLSDNTLSKWQDKVHVVHNTLSFEPPIQKDEITDQLYLALIQGKQVKATYQARGKEAREYQLNPISLVLRGQQTYILCTSSRHETVLQFLINRFSSVEITDQKIHENSLKIDVQAYLDQGAFGMLKSKEKLKLIARVQTLKGWHLHETPLSKDQEIIHDQDDSFLLKATVADSHHLVWWILSLGDRIEVLEPASLREVLVGQVKGMAARYGVG</sequence>
<feature type="domain" description="WCX" evidence="2">
    <location>
        <begin position="256"/>
        <end position="327"/>
    </location>
</feature>
<reference evidence="3" key="1">
    <citation type="submission" date="2022-06" db="EMBL/GenBank/DDBJ databases">
        <title>Alkalimarinus sp. nov., isolated from gut of a Alitta virens.</title>
        <authorList>
            <person name="Yang A.I."/>
            <person name="Shin N.-R."/>
        </authorList>
    </citation>
    <scope>NUCLEOTIDE SEQUENCE</scope>
    <source>
        <strain evidence="3">A2M4</strain>
    </source>
</reference>
<evidence type="ECO:0000259" key="2">
    <source>
        <dbReference type="Pfam" id="PF25583"/>
    </source>
</evidence>
<feature type="domain" description="WYL" evidence="1">
    <location>
        <begin position="152"/>
        <end position="219"/>
    </location>
</feature>
<organism evidence="3 4">
    <name type="scientific">Alkalimarinus alittae</name>
    <dbReference type="NCBI Taxonomy" id="2961619"/>
    <lineage>
        <taxon>Bacteria</taxon>
        <taxon>Pseudomonadati</taxon>
        <taxon>Pseudomonadota</taxon>
        <taxon>Gammaproteobacteria</taxon>
        <taxon>Alteromonadales</taxon>
        <taxon>Alteromonadaceae</taxon>
        <taxon>Alkalimarinus</taxon>
    </lineage>
</organism>
<evidence type="ECO:0000259" key="1">
    <source>
        <dbReference type="Pfam" id="PF13280"/>
    </source>
</evidence>
<evidence type="ECO:0000313" key="3">
    <source>
        <dbReference type="EMBL" id="UZE94814.1"/>
    </source>
</evidence>
<dbReference type="PROSITE" id="PS52050">
    <property type="entry name" value="WYL"/>
    <property type="match status" value="1"/>
</dbReference>
<evidence type="ECO:0000313" key="4">
    <source>
        <dbReference type="Proteomes" id="UP001163739"/>
    </source>
</evidence>